<evidence type="ECO:0000256" key="2">
    <source>
        <dbReference type="ARBA" id="ARBA00023264"/>
    </source>
</evidence>
<keyword evidence="2" id="KW-1208">Phospholipid metabolism</keyword>
<evidence type="ECO:0000256" key="1">
    <source>
        <dbReference type="ARBA" id="ARBA00023209"/>
    </source>
</evidence>
<dbReference type="AlphaFoldDB" id="A0A7M7M890"/>
<dbReference type="InterPro" id="IPR011009">
    <property type="entry name" value="Kinase-like_dom_sf"/>
</dbReference>
<dbReference type="SUPFAM" id="SSF56112">
    <property type="entry name" value="Protein kinase-like (PK-like)"/>
    <property type="match status" value="1"/>
</dbReference>
<dbReference type="PANTHER" id="PTHR22603">
    <property type="entry name" value="CHOLINE/ETHANOALAMINE KINASE"/>
    <property type="match status" value="1"/>
</dbReference>
<dbReference type="GO" id="GO:0004103">
    <property type="term" value="F:choline kinase activity"/>
    <property type="evidence" value="ECO:0007669"/>
    <property type="project" value="TreeGrafter"/>
</dbReference>
<reference evidence="4" key="1">
    <citation type="submission" date="2021-01" db="UniProtKB">
        <authorList>
            <consortium name="EnsemblMetazoa"/>
        </authorList>
    </citation>
    <scope>IDENTIFICATION</scope>
</reference>
<proteinExistence type="inferred from homology"/>
<dbReference type="GeneID" id="111248628"/>
<dbReference type="RefSeq" id="XP_022657023.1">
    <property type="nucleotide sequence ID" value="XM_022801288.1"/>
</dbReference>
<sequence length="518" mass="59208">MSFDSTSVGIQPLAFLKEHQMASRVHNSKQQLSSRRLLLQKPLTCNNSSSTPCKNACCTMCSTTPQVISKPTYIAPDCAASGDSMYSLNSVPSCCGPSPRRMESWLKRHARKVRRMYKKTGAGMAKRKPLSLLVFSEPEKKLAGAWSTGGCAASSEMRSKAYKICREFLSGSWKSISSNDMIFKTVGGGLSNLLYYCSLPETHTPLCGEPSQVLMRMYGQIHGDQDTSTITESIICTLLAERALGPKLYGVFPGGRLEEYIPAQALITEQIRQPDISRSISRKLARLHALQAPLTKEPTWLFDNVEKWLEVRKAISVDNIRKEVLPYAKMLMEFDYRQEMAWLREVFKKAQSPIMFCHNDLQEGNILHMQANDESSLDENLVFIDFEYCAYNYRGFDIANHFCEWAYDYSYPEYPLFKETIENYPSEDQRRAFLEEYLAALKSTSVHRDIDPKVNTVEHLLMEAETFTMASHIFWSLWALNSAHSSKINFGYWEYGAARLTRYLELKDRLREYFELGN</sequence>
<protein>
    <recommendedName>
        <fullName evidence="6">Choline kinase</fullName>
    </recommendedName>
</protein>
<evidence type="ECO:0000313" key="5">
    <source>
        <dbReference type="Proteomes" id="UP000594260"/>
    </source>
</evidence>
<evidence type="ECO:0000256" key="3">
    <source>
        <dbReference type="ARBA" id="ARBA00038211"/>
    </source>
</evidence>
<organism evidence="4 5">
    <name type="scientific">Varroa destructor</name>
    <name type="common">Honeybee mite</name>
    <dbReference type="NCBI Taxonomy" id="109461"/>
    <lineage>
        <taxon>Eukaryota</taxon>
        <taxon>Metazoa</taxon>
        <taxon>Ecdysozoa</taxon>
        <taxon>Arthropoda</taxon>
        <taxon>Chelicerata</taxon>
        <taxon>Arachnida</taxon>
        <taxon>Acari</taxon>
        <taxon>Parasitiformes</taxon>
        <taxon>Mesostigmata</taxon>
        <taxon>Gamasina</taxon>
        <taxon>Dermanyssoidea</taxon>
        <taxon>Varroidae</taxon>
        <taxon>Varroa</taxon>
    </lineage>
</organism>
<keyword evidence="1" id="KW-0444">Lipid biosynthesis</keyword>
<keyword evidence="5" id="KW-1185">Reference proteome</keyword>
<accession>A0A7M7M890</accession>
<dbReference type="PANTHER" id="PTHR22603:SF93">
    <property type="entry name" value="RE24176P"/>
    <property type="match status" value="1"/>
</dbReference>
<dbReference type="Pfam" id="PF01633">
    <property type="entry name" value="Choline_kinase"/>
    <property type="match status" value="1"/>
</dbReference>
<dbReference type="GO" id="GO:0006646">
    <property type="term" value="P:phosphatidylethanolamine biosynthetic process"/>
    <property type="evidence" value="ECO:0007669"/>
    <property type="project" value="TreeGrafter"/>
</dbReference>
<dbReference type="Gene3D" id="3.90.1200.10">
    <property type="match status" value="1"/>
</dbReference>
<evidence type="ECO:0008006" key="6">
    <source>
        <dbReference type="Google" id="ProtNLM"/>
    </source>
</evidence>
<dbReference type="Proteomes" id="UP000594260">
    <property type="component" value="Unplaced"/>
</dbReference>
<keyword evidence="1" id="KW-0594">Phospholipid biosynthesis</keyword>
<dbReference type="GO" id="GO:0005737">
    <property type="term" value="C:cytoplasm"/>
    <property type="evidence" value="ECO:0007669"/>
    <property type="project" value="TreeGrafter"/>
</dbReference>
<dbReference type="GO" id="GO:0004305">
    <property type="term" value="F:ethanolamine kinase activity"/>
    <property type="evidence" value="ECO:0007669"/>
    <property type="project" value="TreeGrafter"/>
</dbReference>
<dbReference type="EnsemblMetazoa" id="XM_022801288">
    <property type="protein sequence ID" value="XP_022657023"/>
    <property type="gene ID" value="LOC111248628"/>
</dbReference>
<evidence type="ECO:0000313" key="4">
    <source>
        <dbReference type="EnsemblMetazoa" id="XP_022657023"/>
    </source>
</evidence>
<name>A0A7M7M890_VARDE</name>
<dbReference type="CDD" id="cd05156">
    <property type="entry name" value="ChoK_euk"/>
    <property type="match status" value="1"/>
</dbReference>
<comment type="similarity">
    <text evidence="3">Belongs to the choline/ethanolamine kinase family.</text>
</comment>
<keyword evidence="1" id="KW-0443">Lipid metabolism</keyword>
<dbReference type="Gene3D" id="3.30.200.20">
    <property type="entry name" value="Phosphorylase Kinase, domain 1"/>
    <property type="match status" value="1"/>
</dbReference>